<dbReference type="Pfam" id="PF05091">
    <property type="entry name" value="eIF-3_zeta"/>
    <property type="match status" value="1"/>
</dbReference>
<feature type="non-terminal residue" evidence="6">
    <location>
        <position position="1"/>
    </location>
</feature>
<dbReference type="GO" id="GO:0003723">
    <property type="term" value="F:RNA binding"/>
    <property type="evidence" value="ECO:0007669"/>
    <property type="project" value="UniProtKB-KW"/>
</dbReference>
<feature type="compositionally biased region" description="Acidic residues" evidence="5">
    <location>
        <begin position="76"/>
        <end position="92"/>
    </location>
</feature>
<protein>
    <recommendedName>
        <fullName evidence="8">Eukaryotic translation initiation factor 3 subunit p66</fullName>
    </recommendedName>
</protein>
<dbReference type="AlphaFoldDB" id="A0A819G1Q6"/>
<dbReference type="GO" id="GO:0003743">
    <property type="term" value="F:translation initiation factor activity"/>
    <property type="evidence" value="ECO:0007669"/>
    <property type="project" value="UniProtKB-KW"/>
</dbReference>
<dbReference type="GO" id="GO:0005852">
    <property type="term" value="C:eukaryotic translation initiation factor 3 complex"/>
    <property type="evidence" value="ECO:0007669"/>
    <property type="project" value="InterPro"/>
</dbReference>
<name>A0A819G1Q6_9BILA</name>
<dbReference type="EMBL" id="CAJOAZ010001936">
    <property type="protein sequence ID" value="CAF3874918.1"/>
    <property type="molecule type" value="Genomic_DNA"/>
</dbReference>
<keyword evidence="2" id="KW-0396">Initiation factor</keyword>
<dbReference type="Proteomes" id="UP000663844">
    <property type="component" value="Unassembled WGS sequence"/>
</dbReference>
<keyword evidence="4" id="KW-0648">Protein biosynthesis</keyword>
<dbReference type="InterPro" id="IPR007783">
    <property type="entry name" value="eIF3d"/>
</dbReference>
<feature type="region of interest" description="Disordered" evidence="5">
    <location>
        <begin position="71"/>
        <end position="92"/>
    </location>
</feature>
<evidence type="ECO:0000256" key="4">
    <source>
        <dbReference type="ARBA" id="ARBA00022917"/>
    </source>
</evidence>
<proteinExistence type="predicted"/>
<evidence type="ECO:0000313" key="7">
    <source>
        <dbReference type="Proteomes" id="UP000663844"/>
    </source>
</evidence>
<evidence type="ECO:0000313" key="6">
    <source>
        <dbReference type="EMBL" id="CAF3874918.1"/>
    </source>
</evidence>
<evidence type="ECO:0000256" key="2">
    <source>
        <dbReference type="ARBA" id="ARBA00022540"/>
    </source>
</evidence>
<keyword evidence="1" id="KW-0963">Cytoplasm</keyword>
<reference evidence="6" key="1">
    <citation type="submission" date="2021-02" db="EMBL/GenBank/DDBJ databases">
        <authorList>
            <person name="Nowell W R."/>
        </authorList>
    </citation>
    <scope>NUCLEOTIDE SEQUENCE</scope>
</reference>
<gene>
    <name evidence="6" type="ORF">OXD698_LOCUS22568</name>
</gene>
<accession>A0A819G1Q6</accession>
<dbReference type="PANTHER" id="PTHR12399:SF0">
    <property type="entry name" value="EUKARYOTIC TRANSLATION INITIATION FACTOR 3 SUBUNIT D"/>
    <property type="match status" value="1"/>
</dbReference>
<evidence type="ECO:0008006" key="8">
    <source>
        <dbReference type="Google" id="ProtNLM"/>
    </source>
</evidence>
<organism evidence="6 7">
    <name type="scientific">Adineta steineri</name>
    <dbReference type="NCBI Taxonomy" id="433720"/>
    <lineage>
        <taxon>Eukaryota</taxon>
        <taxon>Metazoa</taxon>
        <taxon>Spiralia</taxon>
        <taxon>Gnathifera</taxon>
        <taxon>Rotifera</taxon>
        <taxon>Eurotatoria</taxon>
        <taxon>Bdelloidea</taxon>
        <taxon>Adinetida</taxon>
        <taxon>Adinetidae</taxon>
        <taxon>Adineta</taxon>
    </lineage>
</organism>
<evidence type="ECO:0000256" key="5">
    <source>
        <dbReference type="SAM" id="MobiDB-lite"/>
    </source>
</evidence>
<comment type="caution">
    <text evidence="6">The sequence shown here is derived from an EMBL/GenBank/DDBJ whole genome shotgun (WGS) entry which is preliminary data.</text>
</comment>
<sequence>VSRQNFKDASRHTILGMQNFKPQEFATQMALNMDNGWGIVRALVDLFMGKPDGRYLITKDPMKPTLRIYSIPENSFDSEDDASDDDNDQQQN</sequence>
<dbReference type="PANTHER" id="PTHR12399">
    <property type="entry name" value="EUKARYOTIC TRANSLATION INITIATION FACTOR 3 SUBUNIT 7"/>
    <property type="match status" value="1"/>
</dbReference>
<evidence type="ECO:0000256" key="3">
    <source>
        <dbReference type="ARBA" id="ARBA00022884"/>
    </source>
</evidence>
<evidence type="ECO:0000256" key="1">
    <source>
        <dbReference type="ARBA" id="ARBA00022490"/>
    </source>
</evidence>
<keyword evidence="3" id="KW-0694">RNA-binding</keyword>